<dbReference type="EMBL" id="LJRI01001428">
    <property type="protein sequence ID" value="KPY61668.1"/>
    <property type="molecule type" value="Genomic_DNA"/>
</dbReference>
<keyword evidence="4" id="KW-0396">Initiation factor</keyword>
<evidence type="ECO:0000313" key="4">
    <source>
        <dbReference type="EMBL" id="KPY61668.1"/>
    </source>
</evidence>
<dbReference type="Pfam" id="PF04760">
    <property type="entry name" value="IF2_N"/>
    <property type="match status" value="1"/>
</dbReference>
<evidence type="ECO:0000313" key="5">
    <source>
        <dbReference type="Proteomes" id="UP000050384"/>
    </source>
</evidence>
<feature type="domain" description="Initiation factor 2 associated" evidence="3">
    <location>
        <begin position="61"/>
        <end position="95"/>
    </location>
</feature>
<evidence type="ECO:0000259" key="2">
    <source>
        <dbReference type="Pfam" id="PF04760"/>
    </source>
</evidence>
<dbReference type="AlphaFoldDB" id="A0A0P9ZHQ6"/>
<feature type="compositionally biased region" description="Basic and acidic residues" evidence="1">
    <location>
        <begin position="96"/>
        <end position="135"/>
    </location>
</feature>
<dbReference type="Proteomes" id="UP000050384">
    <property type="component" value="Unassembled WGS sequence"/>
</dbReference>
<feature type="non-terminal residue" evidence="4">
    <location>
        <position position="153"/>
    </location>
</feature>
<keyword evidence="4" id="KW-0648">Protein biosynthesis</keyword>
<feature type="domain" description="Translation initiation factor IF-2 N-terminal" evidence="2">
    <location>
        <begin position="1"/>
        <end position="51"/>
    </location>
</feature>
<dbReference type="InterPro" id="IPR013575">
    <property type="entry name" value="IF2_assoc_dom_bac"/>
</dbReference>
<reference evidence="4 5" key="1">
    <citation type="submission" date="2015-09" db="EMBL/GenBank/DDBJ databases">
        <title>Genome announcement of multiple Pseudomonas syringae strains.</title>
        <authorList>
            <person name="Thakur S."/>
            <person name="Wang P.W."/>
            <person name="Gong Y."/>
            <person name="Weir B.S."/>
            <person name="Guttman D.S."/>
        </authorList>
    </citation>
    <scope>NUCLEOTIDE SEQUENCE [LARGE SCALE GENOMIC DNA]</scope>
    <source>
        <strain evidence="4 5">ICMP16929</strain>
    </source>
</reference>
<evidence type="ECO:0000259" key="3">
    <source>
        <dbReference type="Pfam" id="PF08364"/>
    </source>
</evidence>
<accession>A0A0P9ZHQ6</accession>
<organism evidence="4 5">
    <name type="scientific">Pseudomonas syringae pv. spinaceae</name>
    <dbReference type="NCBI Taxonomy" id="264459"/>
    <lineage>
        <taxon>Bacteria</taxon>
        <taxon>Pseudomonadati</taxon>
        <taxon>Pseudomonadota</taxon>
        <taxon>Gammaproteobacteria</taxon>
        <taxon>Pseudomonadales</taxon>
        <taxon>Pseudomonadaceae</taxon>
        <taxon>Pseudomonas</taxon>
        <taxon>Pseudomonas syringae</taxon>
    </lineage>
</organism>
<comment type="caution">
    <text evidence="4">The sequence shown here is derived from an EMBL/GenBank/DDBJ whole genome shotgun (WGS) entry which is preliminary data.</text>
</comment>
<feature type="compositionally biased region" description="Low complexity" evidence="1">
    <location>
        <begin position="136"/>
        <end position="153"/>
    </location>
</feature>
<gene>
    <name evidence="4" type="ORF">ALO94_00597</name>
</gene>
<dbReference type="InterPro" id="IPR006847">
    <property type="entry name" value="IF2_N"/>
</dbReference>
<dbReference type="SUPFAM" id="SSF46955">
    <property type="entry name" value="Putative DNA-binding domain"/>
    <property type="match status" value="1"/>
</dbReference>
<dbReference type="InterPro" id="IPR009061">
    <property type="entry name" value="DNA-bd_dom_put_sf"/>
</dbReference>
<dbReference type="Pfam" id="PF08364">
    <property type="entry name" value="IF2_assoc"/>
    <property type="match status" value="1"/>
</dbReference>
<dbReference type="Gene3D" id="3.30.56.50">
    <property type="entry name" value="Putative DNA-binding domain, N-terminal subdomain of bacterial translation initiation factor IF2"/>
    <property type="match status" value="1"/>
</dbReference>
<evidence type="ECO:0000256" key="1">
    <source>
        <dbReference type="SAM" id="MobiDB-lite"/>
    </source>
</evidence>
<feature type="region of interest" description="Disordered" evidence="1">
    <location>
        <begin position="94"/>
        <end position="153"/>
    </location>
</feature>
<dbReference type="GO" id="GO:0003743">
    <property type="term" value="F:translation initiation factor activity"/>
    <property type="evidence" value="ECO:0007669"/>
    <property type="project" value="UniProtKB-KW"/>
</dbReference>
<sequence length="153" mass="17064">MTQVTVKELAKVVDTPVERLLQQMREAGLPHTAAEQVVTDNEKQALLTHLKSGHKAKVEEPRKITLQRKTTSTLRVAGSKSISVEVRKKKVFVQRSPEEIEAERKREMDERRAVENAARQKAEEEAKRRAEEDARNQPAAGQPASAPAQPVAA</sequence>
<dbReference type="RefSeq" id="WP_200754232.1">
    <property type="nucleotide sequence ID" value="NZ_LJRI01001428.1"/>
</dbReference>
<proteinExistence type="predicted"/>
<name>A0A0P9ZHQ6_PSESX</name>
<protein>
    <submittedName>
        <fullName evidence="4">Translation initiation factor IF-2</fullName>
    </submittedName>
</protein>